<dbReference type="Proteomes" id="UP000186817">
    <property type="component" value="Unassembled WGS sequence"/>
</dbReference>
<organism evidence="2 3">
    <name type="scientific">Symbiodinium microadriaticum</name>
    <name type="common">Dinoflagellate</name>
    <name type="synonym">Zooxanthella microadriatica</name>
    <dbReference type="NCBI Taxonomy" id="2951"/>
    <lineage>
        <taxon>Eukaryota</taxon>
        <taxon>Sar</taxon>
        <taxon>Alveolata</taxon>
        <taxon>Dinophyceae</taxon>
        <taxon>Suessiales</taxon>
        <taxon>Symbiodiniaceae</taxon>
        <taxon>Symbiodinium</taxon>
    </lineage>
</organism>
<evidence type="ECO:0000313" key="3">
    <source>
        <dbReference type="Proteomes" id="UP000186817"/>
    </source>
</evidence>
<keyword evidence="3" id="KW-1185">Reference proteome</keyword>
<accession>A0A1Q9CS98</accession>
<comment type="caution">
    <text evidence="2">The sequence shown here is derived from an EMBL/GenBank/DDBJ whole genome shotgun (WGS) entry which is preliminary data.</text>
</comment>
<evidence type="ECO:0000313" key="2">
    <source>
        <dbReference type="EMBL" id="OLP85806.1"/>
    </source>
</evidence>
<gene>
    <name evidence="2" type="ORF">AK812_SmicGene33153</name>
</gene>
<dbReference type="EMBL" id="LSRX01000955">
    <property type="protein sequence ID" value="OLP85806.1"/>
    <property type="molecule type" value="Genomic_DNA"/>
</dbReference>
<dbReference type="AlphaFoldDB" id="A0A1Q9CS98"/>
<protein>
    <submittedName>
        <fullName evidence="2">Uncharacterized protein</fullName>
    </submittedName>
</protein>
<sequence length="150" mass="15529">MAPEDPSPDAPAPAVWSIAAGNAEALNVLKISGASDVEGMSQESGLVVPPGTLAGGFRGCQTSPDSASPNLASVPEPETNSLSFGLQEVANEAPENPRAAIGLRAHPTRYLRFKAVRSCGLGLGWEFDIVVFEDKAETKLLSARCPIGVS</sequence>
<evidence type="ECO:0000256" key="1">
    <source>
        <dbReference type="SAM" id="MobiDB-lite"/>
    </source>
</evidence>
<name>A0A1Q9CS98_SYMMI</name>
<reference evidence="2 3" key="1">
    <citation type="submission" date="2016-02" db="EMBL/GenBank/DDBJ databases">
        <title>Genome analysis of coral dinoflagellate symbionts highlights evolutionary adaptations to a symbiotic lifestyle.</title>
        <authorList>
            <person name="Aranda M."/>
            <person name="Li Y."/>
            <person name="Liew Y.J."/>
            <person name="Baumgarten S."/>
            <person name="Simakov O."/>
            <person name="Wilson M."/>
            <person name="Piel J."/>
            <person name="Ashoor H."/>
            <person name="Bougouffa S."/>
            <person name="Bajic V.B."/>
            <person name="Ryu T."/>
            <person name="Ravasi T."/>
            <person name="Bayer T."/>
            <person name="Micklem G."/>
            <person name="Kim H."/>
            <person name="Bhak J."/>
            <person name="Lajeunesse T.C."/>
            <person name="Voolstra C.R."/>
        </authorList>
    </citation>
    <scope>NUCLEOTIDE SEQUENCE [LARGE SCALE GENOMIC DNA]</scope>
    <source>
        <strain evidence="2 3">CCMP2467</strain>
    </source>
</reference>
<proteinExistence type="predicted"/>
<feature type="region of interest" description="Disordered" evidence="1">
    <location>
        <begin position="61"/>
        <end position="81"/>
    </location>
</feature>
<dbReference type="OrthoDB" id="10282553at2759"/>
<feature type="compositionally biased region" description="Polar residues" evidence="1">
    <location>
        <begin position="61"/>
        <end position="71"/>
    </location>
</feature>